<dbReference type="OrthoDB" id="406388at2759"/>
<feature type="region of interest" description="Disordered" evidence="1">
    <location>
        <begin position="136"/>
        <end position="162"/>
    </location>
</feature>
<evidence type="ECO:0000256" key="1">
    <source>
        <dbReference type="SAM" id="MobiDB-lite"/>
    </source>
</evidence>
<name>A0A1Q9E4E0_SYMMI</name>
<dbReference type="AlphaFoldDB" id="A0A1Q9E4E0"/>
<evidence type="ECO:0000313" key="2">
    <source>
        <dbReference type="EMBL" id="OLQ02290.1"/>
    </source>
</evidence>
<accession>A0A1Q9E4E0</accession>
<sequence>MGPQLEYSFCRILAATAHIFIAKVQLWSHLHCSYGDDVDGLPVKESGMASDLGWFELDGQMDMCPNNRGRWADVRDEDEEAFKKQYLATQCALMLKTPAGMIKIDEAPHQAFDGGDCLWAHLVPFTADAHVPHHRGLEDASDDIPETQVGQSPKWTAAGAPTQEGTALRFANNA</sequence>
<dbReference type="Proteomes" id="UP000186817">
    <property type="component" value="Unassembled WGS sequence"/>
</dbReference>
<evidence type="ECO:0000313" key="3">
    <source>
        <dbReference type="Proteomes" id="UP000186817"/>
    </source>
</evidence>
<dbReference type="EMBL" id="LSRX01000267">
    <property type="protein sequence ID" value="OLQ02290.1"/>
    <property type="molecule type" value="Genomic_DNA"/>
</dbReference>
<reference evidence="2 3" key="1">
    <citation type="submission" date="2016-02" db="EMBL/GenBank/DDBJ databases">
        <title>Genome analysis of coral dinoflagellate symbionts highlights evolutionary adaptations to a symbiotic lifestyle.</title>
        <authorList>
            <person name="Aranda M."/>
            <person name="Li Y."/>
            <person name="Liew Y.J."/>
            <person name="Baumgarten S."/>
            <person name="Simakov O."/>
            <person name="Wilson M."/>
            <person name="Piel J."/>
            <person name="Ashoor H."/>
            <person name="Bougouffa S."/>
            <person name="Bajic V.B."/>
            <person name="Ryu T."/>
            <person name="Ravasi T."/>
            <person name="Bayer T."/>
            <person name="Micklem G."/>
            <person name="Kim H."/>
            <person name="Bhak J."/>
            <person name="Lajeunesse T.C."/>
            <person name="Voolstra C.R."/>
        </authorList>
    </citation>
    <scope>NUCLEOTIDE SEQUENCE [LARGE SCALE GENOMIC DNA]</scope>
    <source>
        <strain evidence="2 3">CCMP2467</strain>
    </source>
</reference>
<comment type="caution">
    <text evidence="2">The sequence shown here is derived from an EMBL/GenBank/DDBJ whole genome shotgun (WGS) entry which is preliminary data.</text>
</comment>
<proteinExistence type="predicted"/>
<organism evidence="2 3">
    <name type="scientific">Symbiodinium microadriaticum</name>
    <name type="common">Dinoflagellate</name>
    <name type="synonym">Zooxanthella microadriatica</name>
    <dbReference type="NCBI Taxonomy" id="2951"/>
    <lineage>
        <taxon>Eukaryota</taxon>
        <taxon>Sar</taxon>
        <taxon>Alveolata</taxon>
        <taxon>Dinophyceae</taxon>
        <taxon>Suessiales</taxon>
        <taxon>Symbiodiniaceae</taxon>
        <taxon>Symbiodinium</taxon>
    </lineage>
</organism>
<gene>
    <name evidence="2" type="ORF">AK812_SmicGene14882</name>
</gene>
<protein>
    <submittedName>
        <fullName evidence="2">Uncharacterized protein</fullName>
    </submittedName>
</protein>
<keyword evidence="3" id="KW-1185">Reference proteome</keyword>